<organism evidence="1 2">
    <name type="scientific">Mucinivorans hirudinis</name>
    <dbReference type="NCBI Taxonomy" id="1433126"/>
    <lineage>
        <taxon>Bacteria</taxon>
        <taxon>Pseudomonadati</taxon>
        <taxon>Bacteroidota</taxon>
        <taxon>Bacteroidia</taxon>
        <taxon>Bacteroidales</taxon>
        <taxon>Rikenellaceae</taxon>
        <taxon>Mucinivorans</taxon>
    </lineage>
</organism>
<gene>
    <name evidence="1" type="ORF">BN938_1572</name>
</gene>
<dbReference type="HOGENOM" id="CLU_2024108_0_0_10"/>
<evidence type="ECO:0000313" key="2">
    <source>
        <dbReference type="Proteomes" id="UP000027616"/>
    </source>
</evidence>
<name>A0A060RDB4_9BACT</name>
<keyword evidence="2" id="KW-1185">Reference proteome</keyword>
<protein>
    <submittedName>
        <fullName evidence="1">Uncharacterized protein</fullName>
    </submittedName>
</protein>
<sequence length="122" mass="14182">MSEFLPQESEALIRQCYPDLIKLWQNRSRPRIASALEICRIEGDSITIAVPDEVQQSELHQAKAEIERDIFELTGGVRPSLMVIIRFVEQKYRPVTLEQKYQHLAELNPNLVKLHKMLDLTI</sequence>
<dbReference type="EMBL" id="HG934468">
    <property type="protein sequence ID" value="CDN31659.1"/>
    <property type="molecule type" value="Genomic_DNA"/>
</dbReference>
<evidence type="ECO:0000313" key="1">
    <source>
        <dbReference type="EMBL" id="CDN31659.1"/>
    </source>
</evidence>
<dbReference type="Proteomes" id="UP000027616">
    <property type="component" value="Chromosome I"/>
</dbReference>
<proteinExistence type="predicted"/>
<dbReference type="STRING" id="1433126.BN938_1572"/>
<dbReference type="KEGG" id="rbc:BN938_1572"/>
<dbReference type="AlphaFoldDB" id="A0A060RDB4"/>
<accession>A0A060RDB4</accession>
<reference evidence="1 2" key="1">
    <citation type="journal article" date="2015" name="Genome Announc.">
        <title>Complete Genome Sequence of the Novel Leech Symbiont Mucinivorans hirudinis M3T.</title>
        <authorList>
            <person name="Nelson M.C."/>
            <person name="Bomar L."/>
            <person name="Graf J."/>
        </authorList>
    </citation>
    <scope>NUCLEOTIDE SEQUENCE [LARGE SCALE GENOMIC DNA]</scope>
    <source>
        <strain evidence="2">M3</strain>
    </source>
</reference>